<keyword evidence="12" id="KW-1185">Reference proteome</keyword>
<dbReference type="AlphaFoldDB" id="A0AA38Y062"/>
<dbReference type="InterPro" id="IPR036259">
    <property type="entry name" value="MFS_trans_sf"/>
</dbReference>
<feature type="compositionally biased region" description="Basic and acidic residues" evidence="8">
    <location>
        <begin position="474"/>
        <end position="489"/>
    </location>
</feature>
<name>A0AA38Y062_9EURO</name>
<evidence type="ECO:0000256" key="2">
    <source>
        <dbReference type="ARBA" id="ARBA00010992"/>
    </source>
</evidence>
<comment type="caution">
    <text evidence="11">The sequence shown here is derived from an EMBL/GenBank/DDBJ whole genome shotgun (WGS) entry which is preliminary data.</text>
</comment>
<keyword evidence="4 9" id="KW-0812">Transmembrane</keyword>
<dbReference type="GO" id="GO:0005351">
    <property type="term" value="F:carbohydrate:proton symporter activity"/>
    <property type="evidence" value="ECO:0007669"/>
    <property type="project" value="TreeGrafter"/>
</dbReference>
<keyword evidence="3 7" id="KW-0813">Transport</keyword>
<evidence type="ECO:0000256" key="8">
    <source>
        <dbReference type="SAM" id="MobiDB-lite"/>
    </source>
</evidence>
<dbReference type="InterPro" id="IPR050360">
    <property type="entry name" value="MFS_Sugar_Transporters"/>
</dbReference>
<evidence type="ECO:0000313" key="12">
    <source>
        <dbReference type="Proteomes" id="UP001172681"/>
    </source>
</evidence>
<evidence type="ECO:0000256" key="6">
    <source>
        <dbReference type="ARBA" id="ARBA00023136"/>
    </source>
</evidence>
<evidence type="ECO:0000256" key="7">
    <source>
        <dbReference type="RuleBase" id="RU003346"/>
    </source>
</evidence>
<feature type="transmembrane region" description="Helical" evidence="9">
    <location>
        <begin position="283"/>
        <end position="304"/>
    </location>
</feature>
<organism evidence="11 12">
    <name type="scientific">Knufia peltigerae</name>
    <dbReference type="NCBI Taxonomy" id="1002370"/>
    <lineage>
        <taxon>Eukaryota</taxon>
        <taxon>Fungi</taxon>
        <taxon>Dikarya</taxon>
        <taxon>Ascomycota</taxon>
        <taxon>Pezizomycotina</taxon>
        <taxon>Eurotiomycetes</taxon>
        <taxon>Chaetothyriomycetidae</taxon>
        <taxon>Chaetothyriales</taxon>
        <taxon>Trichomeriaceae</taxon>
        <taxon>Knufia</taxon>
    </lineage>
</organism>
<feature type="transmembrane region" description="Helical" evidence="9">
    <location>
        <begin position="120"/>
        <end position="138"/>
    </location>
</feature>
<dbReference type="SUPFAM" id="SSF103473">
    <property type="entry name" value="MFS general substrate transporter"/>
    <property type="match status" value="1"/>
</dbReference>
<dbReference type="PANTHER" id="PTHR48022:SF28">
    <property type="entry name" value="MAJOR FACILITATOR SUPERFAMILY (MFS) PROFILE DOMAIN-CONTAINING PROTEIN-RELATED"/>
    <property type="match status" value="1"/>
</dbReference>
<feature type="region of interest" description="Disordered" evidence="8">
    <location>
        <begin position="468"/>
        <end position="495"/>
    </location>
</feature>
<evidence type="ECO:0000256" key="9">
    <source>
        <dbReference type="SAM" id="Phobius"/>
    </source>
</evidence>
<dbReference type="Proteomes" id="UP001172681">
    <property type="component" value="Unassembled WGS sequence"/>
</dbReference>
<protein>
    <recommendedName>
        <fullName evidence="10">Major facilitator superfamily (MFS) profile domain-containing protein</fullName>
    </recommendedName>
</protein>
<feature type="transmembrane region" description="Helical" evidence="9">
    <location>
        <begin position="377"/>
        <end position="396"/>
    </location>
</feature>
<keyword evidence="5 9" id="KW-1133">Transmembrane helix</keyword>
<dbReference type="PROSITE" id="PS50850">
    <property type="entry name" value="MFS"/>
    <property type="match status" value="1"/>
</dbReference>
<dbReference type="Gene3D" id="1.20.1250.20">
    <property type="entry name" value="MFS general substrate transporter like domains"/>
    <property type="match status" value="1"/>
</dbReference>
<reference evidence="11" key="1">
    <citation type="submission" date="2022-10" db="EMBL/GenBank/DDBJ databases">
        <title>Culturing micro-colonial fungi from biological soil crusts in the Mojave desert and describing Neophaeococcomyces mojavensis, and introducing the new genera and species Taxawa tesnikishii.</title>
        <authorList>
            <person name="Kurbessoian T."/>
            <person name="Stajich J.E."/>
        </authorList>
    </citation>
    <scope>NUCLEOTIDE SEQUENCE</scope>
    <source>
        <strain evidence="11">TK_35</strain>
    </source>
</reference>
<dbReference type="NCBIfam" id="TIGR00879">
    <property type="entry name" value="SP"/>
    <property type="match status" value="1"/>
</dbReference>
<feature type="transmembrane region" description="Helical" evidence="9">
    <location>
        <begin position="88"/>
        <end position="108"/>
    </location>
</feature>
<dbReference type="InterPro" id="IPR003663">
    <property type="entry name" value="Sugar/inositol_transpt"/>
</dbReference>
<feature type="transmembrane region" description="Helical" evidence="9">
    <location>
        <begin position="63"/>
        <end position="82"/>
    </location>
</feature>
<feature type="transmembrane region" description="Helical" evidence="9">
    <location>
        <begin position="313"/>
        <end position="333"/>
    </location>
</feature>
<keyword evidence="6 9" id="KW-0472">Membrane</keyword>
<evidence type="ECO:0000259" key="10">
    <source>
        <dbReference type="PROSITE" id="PS50850"/>
    </source>
</evidence>
<comment type="subcellular location">
    <subcellularLocation>
        <location evidence="1">Membrane</location>
        <topology evidence="1">Multi-pass membrane protein</topology>
    </subcellularLocation>
</comment>
<dbReference type="InterPro" id="IPR005828">
    <property type="entry name" value="MFS_sugar_transport-like"/>
</dbReference>
<evidence type="ECO:0000313" key="11">
    <source>
        <dbReference type="EMBL" id="KAJ9629969.1"/>
    </source>
</evidence>
<proteinExistence type="inferred from homology"/>
<dbReference type="Pfam" id="PF00083">
    <property type="entry name" value="Sugar_tr"/>
    <property type="match status" value="1"/>
</dbReference>
<comment type="similarity">
    <text evidence="2 7">Belongs to the major facilitator superfamily. Sugar transporter (TC 2.A.1.1) family.</text>
</comment>
<feature type="transmembrane region" description="Helical" evidence="9">
    <location>
        <begin position="408"/>
        <end position="426"/>
    </location>
</feature>
<dbReference type="EMBL" id="JAPDRN010000066">
    <property type="protein sequence ID" value="KAJ9629969.1"/>
    <property type="molecule type" value="Genomic_DNA"/>
</dbReference>
<evidence type="ECO:0000256" key="4">
    <source>
        <dbReference type="ARBA" id="ARBA00022692"/>
    </source>
</evidence>
<feature type="transmembrane region" description="Helical" evidence="9">
    <location>
        <begin position="339"/>
        <end position="365"/>
    </location>
</feature>
<feature type="domain" description="Major facilitator superfamily (MFS) profile" evidence="10">
    <location>
        <begin position="1"/>
        <end position="430"/>
    </location>
</feature>
<feature type="transmembrane region" description="Helical" evidence="9">
    <location>
        <begin position="32"/>
        <end position="51"/>
    </location>
</feature>
<dbReference type="PANTHER" id="PTHR48022">
    <property type="entry name" value="PLASTIDIC GLUCOSE TRANSPORTER 4"/>
    <property type="match status" value="1"/>
</dbReference>
<sequence>MGFVLFGYDDGVIGGLLTAPSFQDVFNLTSSMQGTVTSLFLVGAFFGSLMTSLNNDRLGRLRMTHIGSVAIVLGAIIQASSFSTAQLIVGRIVAGFGLGIIASNVVIWQSETSPKAQRGALIAGSLSFLLVGQVIAYWMDYGMNSYTGTIVWRFPMGFQALFAILMSVMLCFMPESPRWLIMNERYDEAKEVLRALRSANPEVESVVASEMAEIREAVAVEHSQRRRGWMALLRHEDLVGSRRRVILACLVNFMQPWSGSTPVSYYTTYIFEESVGFSRHMSLLMSGFLQIWFLIASAGTWWFIERAGRRRMFMITGTAMAIVMAILAAMIAIDTHASGIVAAVMLFAYQAFYTWGFMGGVWCYGPEILPLDFRGRGLGLANSMLWIWSFVVVEIVPTAISNIGWKTYLIFSCFNLAFVPLVYFFFPETSGLTLELVDLAFMDPTTNPVKRASELRRMIKEGQDLNLRGNTGDVGEKFELSTEQVETRSETNAGV</sequence>
<feature type="transmembrane region" description="Helical" evidence="9">
    <location>
        <begin position="150"/>
        <end position="172"/>
    </location>
</feature>
<gene>
    <name evidence="11" type="ORF">H2204_008773</name>
</gene>
<dbReference type="PRINTS" id="PR00171">
    <property type="entry name" value="SUGRTRNSPORT"/>
</dbReference>
<dbReference type="FunFam" id="1.20.1250.20:FF:000134">
    <property type="entry name" value="MFS sugar transporter protein"/>
    <property type="match status" value="1"/>
</dbReference>
<dbReference type="GO" id="GO:0016020">
    <property type="term" value="C:membrane"/>
    <property type="evidence" value="ECO:0007669"/>
    <property type="project" value="UniProtKB-SubCell"/>
</dbReference>
<dbReference type="InterPro" id="IPR020846">
    <property type="entry name" value="MFS_dom"/>
</dbReference>
<evidence type="ECO:0000256" key="5">
    <source>
        <dbReference type="ARBA" id="ARBA00022989"/>
    </source>
</evidence>
<feature type="transmembrane region" description="Helical" evidence="9">
    <location>
        <begin position="245"/>
        <end position="263"/>
    </location>
</feature>
<evidence type="ECO:0000256" key="3">
    <source>
        <dbReference type="ARBA" id="ARBA00022448"/>
    </source>
</evidence>
<evidence type="ECO:0000256" key="1">
    <source>
        <dbReference type="ARBA" id="ARBA00004141"/>
    </source>
</evidence>
<accession>A0AA38Y062</accession>